<keyword evidence="1" id="KW-0472">Membrane</keyword>
<dbReference type="GO" id="GO:0016740">
    <property type="term" value="F:transferase activity"/>
    <property type="evidence" value="ECO:0007669"/>
    <property type="project" value="UniProtKB-KW"/>
</dbReference>
<sequence length="196" mass="22360">MEKSSSLVTRLTLLLGMTLTAIWLISIAMTAFFSYEDTRQRLVSELTHMASLRADLSNYQFEGAERDALSLINRQDHNQMSWGFPIPIKNESVKNNTLINSITCSPTQSKHDLQIKQAYGTSGQTYYLDSFAIKNNDGITIFKPQNVSSDYLKQRRKELLLLPIFPTHNNIFGECPLTLSKMAGMFLLLHVIKWDH</sequence>
<dbReference type="EMBL" id="FR718693">
    <property type="protein sequence ID" value="CBX72600.1"/>
    <property type="molecule type" value="Genomic_DNA"/>
</dbReference>
<accession>F4N3E2</accession>
<gene>
    <name evidence="2" type="ORF">YEW_HP33950</name>
</gene>
<keyword evidence="1" id="KW-1133">Transmembrane helix</keyword>
<organism evidence="2">
    <name type="scientific">Yersinia enterocolitica W22703</name>
    <dbReference type="NCBI Taxonomy" id="913028"/>
    <lineage>
        <taxon>Bacteria</taxon>
        <taxon>Pseudomonadati</taxon>
        <taxon>Pseudomonadota</taxon>
        <taxon>Gammaproteobacteria</taxon>
        <taxon>Enterobacterales</taxon>
        <taxon>Yersiniaceae</taxon>
        <taxon>Yersinia</taxon>
    </lineage>
</organism>
<protein>
    <submittedName>
        <fullName evidence="2">Uncharacterized protein</fullName>
    </submittedName>
</protein>
<proteinExistence type="predicted"/>
<keyword evidence="1" id="KW-0812">Transmembrane</keyword>
<keyword evidence="2" id="KW-0808">Transferase</keyword>
<reference evidence="2" key="1">
    <citation type="journal article" date="2011" name="BMC Genomics">
        <title>Shotgun sequencing of Yersinia enterocolitica strain W22703 (biotype 2, serotype O:9): genomic evidence for oscillation between invertebrates and mammals.</title>
        <authorList>
            <person name="Fuchs T.M."/>
            <person name="Brandt K."/>
            <person name="Starke M."/>
            <person name="Rattei T."/>
        </authorList>
    </citation>
    <scope>NUCLEOTIDE SEQUENCE</scope>
</reference>
<dbReference type="AlphaFoldDB" id="F4N3E2"/>
<feature type="transmembrane region" description="Helical" evidence="1">
    <location>
        <begin position="12"/>
        <end position="35"/>
    </location>
</feature>
<name>F4N3E2_YEREN</name>
<evidence type="ECO:0000256" key="1">
    <source>
        <dbReference type="SAM" id="Phobius"/>
    </source>
</evidence>
<evidence type="ECO:0000313" key="2">
    <source>
        <dbReference type="EMBL" id="CBX72600.1"/>
    </source>
</evidence>